<dbReference type="EMBL" id="JBDZYD010000001">
    <property type="protein sequence ID" value="MEQ0558192.1"/>
    <property type="molecule type" value="Genomic_DNA"/>
</dbReference>
<accession>A0ABV0L7A1</accession>
<evidence type="ECO:0000313" key="2">
    <source>
        <dbReference type="Proteomes" id="UP001440984"/>
    </source>
</evidence>
<name>A0ABV0L7A1_9PSEU</name>
<dbReference type="Proteomes" id="UP001440984">
    <property type="component" value="Unassembled WGS sequence"/>
</dbReference>
<evidence type="ECO:0000313" key="1">
    <source>
        <dbReference type="EMBL" id="MEQ0558192.1"/>
    </source>
</evidence>
<organism evidence="1 2">
    <name type="scientific">Amycolatopsis melonis</name>
    <dbReference type="NCBI Taxonomy" id="3156488"/>
    <lineage>
        <taxon>Bacteria</taxon>
        <taxon>Bacillati</taxon>
        <taxon>Actinomycetota</taxon>
        <taxon>Actinomycetes</taxon>
        <taxon>Pseudonocardiales</taxon>
        <taxon>Pseudonocardiaceae</taxon>
        <taxon>Amycolatopsis</taxon>
    </lineage>
</organism>
<keyword evidence="2" id="KW-1185">Reference proteome</keyword>
<reference evidence="1 2" key="1">
    <citation type="submission" date="2024-05" db="EMBL/GenBank/DDBJ databases">
        <authorList>
            <person name="Zhao H."/>
            <person name="Xu Y."/>
            <person name="Lin S."/>
            <person name="Spain J.C."/>
            <person name="Zhou N.-Y."/>
        </authorList>
    </citation>
    <scope>NUCLEOTIDE SEQUENCE [LARGE SCALE GENOMIC DNA]</scope>
    <source>
        <strain evidence="1 2">NEAU-NG30</strain>
    </source>
</reference>
<protein>
    <submittedName>
        <fullName evidence="1">Uncharacterized protein</fullName>
    </submittedName>
</protein>
<gene>
    <name evidence="1" type="ORF">ABJI51_03850</name>
</gene>
<sequence>MVRERDRIDADIVHLVESRDALDLLLEADSRHRAQLSTTSVTRSA</sequence>
<comment type="caution">
    <text evidence="1">The sequence shown here is derived from an EMBL/GenBank/DDBJ whole genome shotgun (WGS) entry which is preliminary data.</text>
</comment>
<proteinExistence type="predicted"/>
<dbReference type="RefSeq" id="WP_348947515.1">
    <property type="nucleotide sequence ID" value="NZ_JBDZYD010000001.1"/>
</dbReference>